<keyword evidence="1" id="KW-1133">Transmembrane helix</keyword>
<protein>
    <recommendedName>
        <fullName evidence="4">Cardiolipin synthase N-terminal domain-containing protein</fullName>
    </recommendedName>
</protein>
<evidence type="ECO:0000313" key="2">
    <source>
        <dbReference type="EMBL" id="GAA4786561.1"/>
    </source>
</evidence>
<dbReference type="RefSeq" id="WP_345230970.1">
    <property type="nucleotide sequence ID" value="NZ_BAABIQ010000006.1"/>
</dbReference>
<keyword evidence="1" id="KW-0812">Transmembrane</keyword>
<organism evidence="2 3">
    <name type="scientific">Olivibacter ginsenosidimutans</name>
    <dbReference type="NCBI Taxonomy" id="1176537"/>
    <lineage>
        <taxon>Bacteria</taxon>
        <taxon>Pseudomonadati</taxon>
        <taxon>Bacteroidota</taxon>
        <taxon>Sphingobacteriia</taxon>
        <taxon>Sphingobacteriales</taxon>
        <taxon>Sphingobacteriaceae</taxon>
        <taxon>Olivibacter</taxon>
    </lineage>
</organism>
<gene>
    <name evidence="2" type="ORF">GCM10023231_13250</name>
</gene>
<accession>A0ABP9AW75</accession>
<keyword evidence="1" id="KW-0472">Membrane</keyword>
<evidence type="ECO:0000256" key="1">
    <source>
        <dbReference type="SAM" id="Phobius"/>
    </source>
</evidence>
<feature type="transmembrane region" description="Helical" evidence="1">
    <location>
        <begin position="29"/>
        <end position="53"/>
    </location>
</feature>
<dbReference type="Proteomes" id="UP001501411">
    <property type="component" value="Unassembled WGS sequence"/>
</dbReference>
<sequence>MGIAPVVVLLSNTLIELFMKMEKEVKDRIVRNVLLSLLIYALPVLLMFLYFWITGQKPWMK</sequence>
<reference evidence="3" key="1">
    <citation type="journal article" date="2019" name="Int. J. Syst. Evol. Microbiol.">
        <title>The Global Catalogue of Microorganisms (GCM) 10K type strain sequencing project: providing services to taxonomists for standard genome sequencing and annotation.</title>
        <authorList>
            <consortium name="The Broad Institute Genomics Platform"/>
            <consortium name="The Broad Institute Genome Sequencing Center for Infectious Disease"/>
            <person name="Wu L."/>
            <person name="Ma J."/>
        </authorList>
    </citation>
    <scope>NUCLEOTIDE SEQUENCE [LARGE SCALE GENOMIC DNA]</scope>
    <source>
        <strain evidence="3">JCM 18200</strain>
    </source>
</reference>
<evidence type="ECO:0008006" key="4">
    <source>
        <dbReference type="Google" id="ProtNLM"/>
    </source>
</evidence>
<evidence type="ECO:0000313" key="3">
    <source>
        <dbReference type="Proteomes" id="UP001501411"/>
    </source>
</evidence>
<proteinExistence type="predicted"/>
<comment type="caution">
    <text evidence="2">The sequence shown here is derived from an EMBL/GenBank/DDBJ whole genome shotgun (WGS) entry which is preliminary data.</text>
</comment>
<name>A0ABP9AW75_9SPHI</name>
<keyword evidence="3" id="KW-1185">Reference proteome</keyword>
<dbReference type="EMBL" id="BAABIQ010000006">
    <property type="protein sequence ID" value="GAA4786561.1"/>
    <property type="molecule type" value="Genomic_DNA"/>
</dbReference>